<gene>
    <name evidence="8" type="ORF">BW737_014265</name>
</gene>
<sequence>MTRLRFLFITVVAGLGWWLGDKISWQIRTDASAGMDLSHIMDRMWLDLIHDPLHLSSHRTDVLAGLGFVVFLGLAWAYRHGARRATRSGEEQGSARWARPGEIRRYVGDRGNDLLFTRTESLSLDSRKTQRNLNALVIGSSGSGKSRYFVMPNLYQANTSYVVTDPKGEVLAATGDELARRGYEIRCLNLVDFGRSDTFNPLAYFNPEQAEVDCAILTENFITNTSGQRPGSTGANADFWERAERALLNALISYVYFTKGPQGTLLDVVDLLSAMSASEEDETAVSEIDALFASTHAQIAEYDAEPDAFTPEAAAMLEGLRFSCSQYNVYTQGAGETKKSIIISLGVRMAPLHMASVRRLLAANSIEADRVGSRPTALFLVVPDTHQAFSFLASIFYETFFERNIYLADHNGGRLDVPIQCFMDEFANIGKMPSFERKIAVMRSRGISTSVILQNYSQGKALYRDDWETIVGNCDSLLFLGGNEQSTTEFISKRLGKETVNSEDTSEQRGTHGSWSRSLRSTGRELLTPDEVARLPGDECIYILRGLPPFHSRKLPAPATGAFSYIPRVAVPATGPAAAESPAPPVSEDVPDAILDTVGDVNPWLAADPIPASDTSVSSSDRDGRVAITVVWPDGNVEDDEIRLSDFFDEDTPSE</sequence>
<dbReference type="Gene3D" id="3.40.50.300">
    <property type="entry name" value="P-loop containing nucleotide triphosphate hydrolases"/>
    <property type="match status" value="2"/>
</dbReference>
<keyword evidence="4" id="KW-0812">Transmembrane</keyword>
<evidence type="ECO:0000256" key="3">
    <source>
        <dbReference type="ARBA" id="ARBA00022475"/>
    </source>
</evidence>
<dbReference type="SUPFAM" id="SSF52540">
    <property type="entry name" value="P-loop containing nucleoside triphosphate hydrolases"/>
    <property type="match status" value="1"/>
</dbReference>
<dbReference type="InterPro" id="IPR003688">
    <property type="entry name" value="TraG/VirD4"/>
</dbReference>
<keyword evidence="6" id="KW-0472">Membrane</keyword>
<keyword evidence="5" id="KW-1133">Transmembrane helix</keyword>
<keyword evidence="3" id="KW-1003">Cell membrane</keyword>
<dbReference type="Pfam" id="PF02534">
    <property type="entry name" value="T4SS-DNA_transf"/>
    <property type="match status" value="1"/>
</dbReference>
<comment type="caution">
    <text evidence="8">The sequence shown here is derived from an EMBL/GenBank/DDBJ whole genome shotgun (WGS) entry which is preliminary data.</text>
</comment>
<dbReference type="RefSeq" id="WP_086615521.1">
    <property type="nucleotide sequence ID" value="NZ_MTPX02000077.1"/>
</dbReference>
<keyword evidence="9" id="KW-1185">Reference proteome</keyword>
<protein>
    <submittedName>
        <fullName evidence="8">Conjugal transfer protein TraG</fullName>
    </submittedName>
</protein>
<evidence type="ECO:0000313" key="8">
    <source>
        <dbReference type="EMBL" id="PHP51827.1"/>
    </source>
</evidence>
<comment type="similarity">
    <text evidence="2">Belongs to the VirD4/TraG family.</text>
</comment>
<evidence type="ECO:0000313" key="9">
    <source>
        <dbReference type="Proteomes" id="UP000194577"/>
    </source>
</evidence>
<organism evidence="8 9">
    <name type="scientific">Actinomyces ruminis</name>
    <dbReference type="NCBI Taxonomy" id="1937003"/>
    <lineage>
        <taxon>Bacteria</taxon>
        <taxon>Bacillati</taxon>
        <taxon>Actinomycetota</taxon>
        <taxon>Actinomycetes</taxon>
        <taxon>Actinomycetales</taxon>
        <taxon>Actinomycetaceae</taxon>
        <taxon>Actinomyces</taxon>
    </lineage>
</organism>
<evidence type="ECO:0000256" key="5">
    <source>
        <dbReference type="ARBA" id="ARBA00022989"/>
    </source>
</evidence>
<comment type="subcellular location">
    <subcellularLocation>
        <location evidence="1">Cell membrane</location>
        <topology evidence="1">Multi-pass membrane protein</topology>
    </subcellularLocation>
</comment>
<dbReference type="CDD" id="cd01127">
    <property type="entry name" value="TrwB_TraG_TraD_VirD4"/>
    <property type="match status" value="1"/>
</dbReference>
<accession>A0ABX4M8P8</accession>
<dbReference type="PANTHER" id="PTHR37937:SF1">
    <property type="entry name" value="CONJUGATIVE TRANSFER: DNA TRANSPORT"/>
    <property type="match status" value="1"/>
</dbReference>
<evidence type="ECO:0000256" key="7">
    <source>
        <dbReference type="SAM" id="MobiDB-lite"/>
    </source>
</evidence>
<evidence type="ECO:0000256" key="2">
    <source>
        <dbReference type="ARBA" id="ARBA00008806"/>
    </source>
</evidence>
<evidence type="ECO:0000256" key="6">
    <source>
        <dbReference type="ARBA" id="ARBA00023136"/>
    </source>
</evidence>
<dbReference type="NCBIfam" id="NF045973">
    <property type="entry name" value="conju_CD1115"/>
    <property type="match status" value="1"/>
</dbReference>
<dbReference type="EMBL" id="MTPX02000077">
    <property type="protein sequence ID" value="PHP51827.1"/>
    <property type="molecule type" value="Genomic_DNA"/>
</dbReference>
<proteinExistence type="inferred from homology"/>
<feature type="region of interest" description="Disordered" evidence="7">
    <location>
        <begin position="497"/>
        <end position="522"/>
    </location>
</feature>
<dbReference type="Proteomes" id="UP000194577">
    <property type="component" value="Unassembled WGS sequence"/>
</dbReference>
<dbReference type="PANTHER" id="PTHR37937">
    <property type="entry name" value="CONJUGATIVE TRANSFER: DNA TRANSPORT"/>
    <property type="match status" value="1"/>
</dbReference>
<name>A0ABX4M8P8_9ACTO</name>
<dbReference type="InterPro" id="IPR027417">
    <property type="entry name" value="P-loop_NTPase"/>
</dbReference>
<reference evidence="8 9" key="1">
    <citation type="submission" date="2017-10" db="EMBL/GenBank/DDBJ databases">
        <title>Draft genome sequence of cellulolytic Actinomyces sp CtC72 isolated from cattle rumen fluid.</title>
        <authorList>
            <person name="Joshi A.J."/>
            <person name="Vasudevan G."/>
            <person name="Lanjekar V.B."/>
            <person name="Hivarkar S."/>
            <person name="Engineer A."/>
            <person name="Pore S.D."/>
            <person name="Dhakephalkar P.K."/>
            <person name="Dagar S."/>
        </authorList>
    </citation>
    <scope>NUCLEOTIDE SEQUENCE [LARGE SCALE GENOMIC DNA]</scope>
    <source>
        <strain evidence="9">CtC72</strain>
    </source>
</reference>
<evidence type="ECO:0000256" key="1">
    <source>
        <dbReference type="ARBA" id="ARBA00004651"/>
    </source>
</evidence>
<feature type="compositionally biased region" description="Polar residues" evidence="7">
    <location>
        <begin position="511"/>
        <end position="521"/>
    </location>
</feature>
<dbReference type="InterPro" id="IPR051539">
    <property type="entry name" value="T4SS-coupling_protein"/>
</dbReference>
<evidence type="ECO:0000256" key="4">
    <source>
        <dbReference type="ARBA" id="ARBA00022692"/>
    </source>
</evidence>